<evidence type="ECO:0000313" key="2">
    <source>
        <dbReference type="Proteomes" id="UP000723714"/>
    </source>
</evidence>
<dbReference type="EMBL" id="JABACJ020000013">
    <property type="protein sequence ID" value="MBU3876836.1"/>
    <property type="molecule type" value="Genomic_DNA"/>
</dbReference>
<organism evidence="1 2">
    <name type="scientific">Faecalicatena faecalis</name>
    <dbReference type="NCBI Taxonomy" id="2726362"/>
    <lineage>
        <taxon>Bacteria</taxon>
        <taxon>Bacillati</taxon>
        <taxon>Bacillota</taxon>
        <taxon>Clostridia</taxon>
        <taxon>Lachnospirales</taxon>
        <taxon>Lachnospiraceae</taxon>
        <taxon>Faecalicatena</taxon>
    </lineage>
</organism>
<protein>
    <recommendedName>
        <fullName evidence="3">HEPN domain-containing protein</fullName>
    </recommendedName>
</protein>
<dbReference type="Proteomes" id="UP000723714">
    <property type="component" value="Unassembled WGS sequence"/>
</dbReference>
<accession>A0ABS6D6S6</accession>
<comment type="caution">
    <text evidence="1">The sequence shown here is derived from an EMBL/GenBank/DDBJ whole genome shotgun (WGS) entry which is preliminary data.</text>
</comment>
<dbReference type="RefSeq" id="WP_216242655.1">
    <property type="nucleotide sequence ID" value="NZ_JABACJ020000013.1"/>
</dbReference>
<gene>
    <name evidence="1" type="ORF">HGO97_013565</name>
</gene>
<proteinExistence type="predicted"/>
<evidence type="ECO:0008006" key="3">
    <source>
        <dbReference type="Google" id="ProtNLM"/>
    </source>
</evidence>
<keyword evidence="2" id="KW-1185">Reference proteome</keyword>
<evidence type="ECO:0000313" key="1">
    <source>
        <dbReference type="EMBL" id="MBU3876836.1"/>
    </source>
</evidence>
<sequence>MEFDLVENALHSLSEAISYYNEADEGDNEHLFKFSVILSNHCAELLLKEILRRNHPVLVFENIDKINDIDKDDDIQTVGYRLALQRVKQLCHVNLEPYENYLVELGKYRNKIQHYKCKIDGAFYKNLMSQAFSAIEYLFLDILKLHFENYEAILDPRDIAFLHEDTQAFKTRRSDILKEFQQGTAKRYKILYDIKKELIIPCPICGATLLAKEGQDGIRCKMCGKEFTNYQEICDNDQSCLTSNHILRELGKRKGKLYNPVYTCPKCDCNAVVYLPDVHGWKCLCCNEVFGDTVYCDDCGNPMPDGISQLAMSESDTEDYKYLCQSCTSKAKESDEYIGYYID</sequence>
<name>A0ABS6D6S6_9FIRM</name>
<reference evidence="1 2" key="1">
    <citation type="submission" date="2021-06" db="EMBL/GenBank/DDBJ databases">
        <title>Faecalicatena sp. nov. isolated from porcine feces.</title>
        <authorList>
            <person name="Oh B.S."/>
            <person name="Lee J.H."/>
        </authorList>
    </citation>
    <scope>NUCLEOTIDE SEQUENCE [LARGE SCALE GENOMIC DNA]</scope>
    <source>
        <strain evidence="1 2">AGMB00832</strain>
    </source>
</reference>